<feature type="domain" description="ABC3 transporter permease C-terminal" evidence="7">
    <location>
        <begin position="336"/>
        <end position="452"/>
    </location>
</feature>
<feature type="transmembrane region" description="Helical" evidence="6">
    <location>
        <begin position="296"/>
        <end position="323"/>
    </location>
</feature>
<dbReference type="AlphaFoldDB" id="A0A2A3YI74"/>
<dbReference type="Proteomes" id="UP000218598">
    <property type="component" value="Unassembled WGS sequence"/>
</dbReference>
<gene>
    <name evidence="8" type="ORF">CIK66_11795</name>
</gene>
<dbReference type="OrthoDB" id="3196539at2"/>
<dbReference type="EMBL" id="NRGR01000019">
    <property type="protein sequence ID" value="PCC39013.1"/>
    <property type="molecule type" value="Genomic_DNA"/>
</dbReference>
<name>A0A2A3YI74_9MICO</name>
<evidence type="ECO:0000313" key="8">
    <source>
        <dbReference type="EMBL" id="PCC39013.1"/>
    </source>
</evidence>
<protein>
    <submittedName>
        <fullName evidence="8">ABC transporter permease</fullName>
    </submittedName>
</protein>
<dbReference type="InterPro" id="IPR003838">
    <property type="entry name" value="ABC3_permease_C"/>
</dbReference>
<keyword evidence="2" id="KW-1003">Cell membrane</keyword>
<reference evidence="8 9" key="1">
    <citation type="journal article" date="2017" name="Elife">
        <title>Extensive horizontal gene transfer in cheese-associated bacteria.</title>
        <authorList>
            <person name="Bonham K.S."/>
            <person name="Wolfe B.E."/>
            <person name="Dutton R.J."/>
        </authorList>
    </citation>
    <scope>NUCLEOTIDE SEQUENCE [LARGE SCALE GENOMIC DNA]</scope>
    <source>
        <strain evidence="8 9">341_9</strain>
    </source>
</reference>
<feature type="transmembrane region" description="Helical" evidence="6">
    <location>
        <begin position="110"/>
        <end position="137"/>
    </location>
</feature>
<evidence type="ECO:0000259" key="7">
    <source>
        <dbReference type="Pfam" id="PF02687"/>
    </source>
</evidence>
<evidence type="ECO:0000256" key="1">
    <source>
        <dbReference type="ARBA" id="ARBA00004651"/>
    </source>
</evidence>
<keyword evidence="3 6" id="KW-0812">Transmembrane</keyword>
<keyword evidence="9" id="KW-1185">Reference proteome</keyword>
<evidence type="ECO:0000313" key="9">
    <source>
        <dbReference type="Proteomes" id="UP000218598"/>
    </source>
</evidence>
<dbReference type="GO" id="GO:0005886">
    <property type="term" value="C:plasma membrane"/>
    <property type="evidence" value="ECO:0007669"/>
    <property type="project" value="UniProtKB-SubCell"/>
</dbReference>
<evidence type="ECO:0000256" key="5">
    <source>
        <dbReference type="ARBA" id="ARBA00023136"/>
    </source>
</evidence>
<sequence length="461" mass="48163">MHKYARRILLSDLGSWWPAIATVAGVTMLVGLCTAQFAWTHDARFIAAVSAQGHAITEFTIVSETIYLLVAALALFSLTVVGIATVESTRRTFSQWRLVGATPSDVRRSIWALVATAACIGAVPGSVLALGLSYLVVPAFNQMAAPGFDAPILPPSILAWLVSLLLGVATCMLGAFGPAHRASRTQAIEVFRAVPGRRRKGWWWRAPLAVILLVSSLAMVVAAAVMGRSEAGVAVMFNLAMNAGISAVLFIYVVGPLLIPVALAGLGDLAGAVGSVTGRLAGKAAVERAGTSANTIAPLAAGIGGVGVILTSVESAAAVVRSFDSSVETNLADTLIMAALISFVLLVTSAAVVSLASRDLEREHSLLRIAGMPSRRITLWYVWQSCLLALTGTVLALVPIVITVATTAISSAAYAGHPIVSVPWMTLVLGFVLAWLVLFLVQWWPARASLRADVAVGLRAA</sequence>
<organism evidence="8 9">
    <name type="scientific">Brachybacterium alimentarium</name>
    <dbReference type="NCBI Taxonomy" id="47845"/>
    <lineage>
        <taxon>Bacteria</taxon>
        <taxon>Bacillati</taxon>
        <taxon>Actinomycetota</taxon>
        <taxon>Actinomycetes</taxon>
        <taxon>Micrococcales</taxon>
        <taxon>Dermabacteraceae</taxon>
        <taxon>Brachybacterium</taxon>
    </lineage>
</organism>
<feature type="transmembrane region" description="Helical" evidence="6">
    <location>
        <begin position="422"/>
        <end position="441"/>
    </location>
</feature>
<evidence type="ECO:0000256" key="6">
    <source>
        <dbReference type="SAM" id="Phobius"/>
    </source>
</evidence>
<feature type="transmembrane region" description="Helical" evidence="6">
    <location>
        <begin position="16"/>
        <end position="39"/>
    </location>
</feature>
<feature type="transmembrane region" description="Helical" evidence="6">
    <location>
        <begin position="202"/>
        <end position="225"/>
    </location>
</feature>
<feature type="domain" description="ABC3 transporter permease C-terminal" evidence="7">
    <location>
        <begin position="66"/>
        <end position="186"/>
    </location>
</feature>
<feature type="transmembrane region" description="Helical" evidence="6">
    <location>
        <begin position="157"/>
        <end position="176"/>
    </location>
</feature>
<accession>A0A2A3YI74</accession>
<feature type="transmembrane region" description="Helical" evidence="6">
    <location>
        <begin position="335"/>
        <end position="356"/>
    </location>
</feature>
<comment type="subcellular location">
    <subcellularLocation>
        <location evidence="1">Cell membrane</location>
        <topology evidence="1">Multi-pass membrane protein</topology>
    </subcellularLocation>
</comment>
<dbReference type="Pfam" id="PF02687">
    <property type="entry name" value="FtsX"/>
    <property type="match status" value="2"/>
</dbReference>
<dbReference type="RefSeq" id="WP_096197306.1">
    <property type="nucleotide sequence ID" value="NZ_JBQQHC010000009.1"/>
</dbReference>
<evidence type="ECO:0000256" key="4">
    <source>
        <dbReference type="ARBA" id="ARBA00022989"/>
    </source>
</evidence>
<feature type="transmembrane region" description="Helical" evidence="6">
    <location>
        <begin position="66"/>
        <end position="89"/>
    </location>
</feature>
<keyword evidence="5 6" id="KW-0472">Membrane</keyword>
<keyword evidence="4 6" id="KW-1133">Transmembrane helix</keyword>
<proteinExistence type="predicted"/>
<evidence type="ECO:0000256" key="2">
    <source>
        <dbReference type="ARBA" id="ARBA00022475"/>
    </source>
</evidence>
<evidence type="ECO:0000256" key="3">
    <source>
        <dbReference type="ARBA" id="ARBA00022692"/>
    </source>
</evidence>
<feature type="transmembrane region" description="Helical" evidence="6">
    <location>
        <begin position="377"/>
        <end position="402"/>
    </location>
</feature>
<comment type="caution">
    <text evidence="8">The sequence shown here is derived from an EMBL/GenBank/DDBJ whole genome shotgun (WGS) entry which is preliminary data.</text>
</comment>